<gene>
    <name evidence="7" type="ORF">IWQ62_003086</name>
</gene>
<proteinExistence type="inferred from homology"/>
<keyword evidence="8" id="KW-1185">Reference proteome</keyword>
<dbReference type="PROSITE" id="PS00136">
    <property type="entry name" value="SUBTILASE_ASP"/>
    <property type="match status" value="1"/>
</dbReference>
<dbReference type="GO" id="GO:0004252">
    <property type="term" value="F:serine-type endopeptidase activity"/>
    <property type="evidence" value="ECO:0007669"/>
    <property type="project" value="InterPro"/>
</dbReference>
<evidence type="ECO:0000313" key="7">
    <source>
        <dbReference type="EMBL" id="KAJ1963885.1"/>
    </source>
</evidence>
<dbReference type="Proteomes" id="UP001150925">
    <property type="component" value="Unassembled WGS sequence"/>
</dbReference>
<keyword evidence="3" id="KW-0378">Hydrolase</keyword>
<evidence type="ECO:0000256" key="4">
    <source>
        <dbReference type="ARBA" id="ARBA00022825"/>
    </source>
</evidence>
<dbReference type="PANTHER" id="PTHR43806">
    <property type="entry name" value="PEPTIDASE S8"/>
    <property type="match status" value="1"/>
</dbReference>
<feature type="non-terminal residue" evidence="7">
    <location>
        <position position="197"/>
    </location>
</feature>
<dbReference type="GO" id="GO:0006508">
    <property type="term" value="P:proteolysis"/>
    <property type="evidence" value="ECO:0007669"/>
    <property type="project" value="UniProtKB-KW"/>
</dbReference>
<dbReference type="SUPFAM" id="SSF52743">
    <property type="entry name" value="Subtilisin-like"/>
    <property type="match status" value="1"/>
</dbReference>
<dbReference type="InterPro" id="IPR015500">
    <property type="entry name" value="Peptidase_S8_subtilisin-rel"/>
</dbReference>
<dbReference type="PROSITE" id="PS51892">
    <property type="entry name" value="SUBTILASE"/>
    <property type="match status" value="1"/>
</dbReference>
<reference evidence="7" key="1">
    <citation type="submission" date="2022-07" db="EMBL/GenBank/DDBJ databases">
        <title>Phylogenomic reconstructions and comparative analyses of Kickxellomycotina fungi.</title>
        <authorList>
            <person name="Reynolds N.K."/>
            <person name="Stajich J.E."/>
            <person name="Barry K."/>
            <person name="Grigoriev I.V."/>
            <person name="Crous P."/>
            <person name="Smith M.E."/>
        </authorList>
    </citation>
    <scope>NUCLEOTIDE SEQUENCE</scope>
    <source>
        <strain evidence="7">RSA 1196</strain>
    </source>
</reference>
<evidence type="ECO:0000259" key="6">
    <source>
        <dbReference type="Pfam" id="PF00082"/>
    </source>
</evidence>
<comment type="caution">
    <text evidence="7">The sequence shown here is derived from an EMBL/GenBank/DDBJ whole genome shotgun (WGS) entry which is preliminary data.</text>
</comment>
<dbReference type="InterPro" id="IPR050131">
    <property type="entry name" value="Peptidase_S8_subtilisin-like"/>
</dbReference>
<dbReference type="AlphaFoldDB" id="A0A9W8AVH1"/>
<dbReference type="InterPro" id="IPR022398">
    <property type="entry name" value="Peptidase_S8_His-AS"/>
</dbReference>
<dbReference type="InterPro" id="IPR036852">
    <property type="entry name" value="Peptidase_S8/S53_dom_sf"/>
</dbReference>
<evidence type="ECO:0000256" key="3">
    <source>
        <dbReference type="ARBA" id="ARBA00022801"/>
    </source>
</evidence>
<dbReference type="GO" id="GO:0005615">
    <property type="term" value="C:extracellular space"/>
    <property type="evidence" value="ECO:0007669"/>
    <property type="project" value="TreeGrafter"/>
</dbReference>
<dbReference type="PANTHER" id="PTHR43806:SF66">
    <property type="entry name" value="SERIN ENDOPEPTIDASE"/>
    <property type="match status" value="1"/>
</dbReference>
<organism evidence="7 8">
    <name type="scientific">Dispira parvispora</name>
    <dbReference type="NCBI Taxonomy" id="1520584"/>
    <lineage>
        <taxon>Eukaryota</taxon>
        <taxon>Fungi</taxon>
        <taxon>Fungi incertae sedis</taxon>
        <taxon>Zoopagomycota</taxon>
        <taxon>Kickxellomycotina</taxon>
        <taxon>Dimargaritomycetes</taxon>
        <taxon>Dimargaritales</taxon>
        <taxon>Dimargaritaceae</taxon>
        <taxon>Dispira</taxon>
    </lineage>
</organism>
<name>A0A9W8AVH1_9FUNG</name>
<dbReference type="InterPro" id="IPR023827">
    <property type="entry name" value="Peptidase_S8_Asp-AS"/>
</dbReference>
<evidence type="ECO:0000313" key="8">
    <source>
        <dbReference type="Proteomes" id="UP001150925"/>
    </source>
</evidence>
<dbReference type="Gene3D" id="3.40.50.200">
    <property type="entry name" value="Peptidase S8/S53 domain"/>
    <property type="match status" value="1"/>
</dbReference>
<sequence>MPNSYIIDFTGDPETIEGQQNSEEFYRQLRSIGIPYTIDFNITAVMNAASVKVEDKYTDIMASLSMTQNLWPVHLNSEVKLGSDSVRALPALAPLEHEITGVKKVHDTLKYTGKGIKVGILDSGLDYTHSAFGGCFKTSGCRVQYGYDFVGDSYTGSNAPVPDNDPMDQCNGHGTHVAGTLAGNDGNFRGVAPDATL</sequence>
<evidence type="ECO:0000256" key="5">
    <source>
        <dbReference type="PROSITE-ProRule" id="PRU01240"/>
    </source>
</evidence>
<dbReference type="Pfam" id="PF00082">
    <property type="entry name" value="Peptidase_S8"/>
    <property type="match status" value="1"/>
</dbReference>
<evidence type="ECO:0000256" key="2">
    <source>
        <dbReference type="ARBA" id="ARBA00022670"/>
    </source>
</evidence>
<comment type="caution">
    <text evidence="5">Lacks conserved residue(s) required for the propagation of feature annotation.</text>
</comment>
<dbReference type="OrthoDB" id="206201at2759"/>
<keyword evidence="2" id="KW-0645">Protease</keyword>
<keyword evidence="4" id="KW-0720">Serine protease</keyword>
<dbReference type="EMBL" id="JANBPY010000765">
    <property type="protein sequence ID" value="KAJ1963885.1"/>
    <property type="molecule type" value="Genomic_DNA"/>
</dbReference>
<evidence type="ECO:0000256" key="1">
    <source>
        <dbReference type="ARBA" id="ARBA00011073"/>
    </source>
</evidence>
<protein>
    <recommendedName>
        <fullName evidence="6">Peptidase S8/S53 domain-containing protein</fullName>
    </recommendedName>
</protein>
<dbReference type="PROSITE" id="PS00137">
    <property type="entry name" value="SUBTILASE_HIS"/>
    <property type="match status" value="1"/>
</dbReference>
<feature type="domain" description="Peptidase S8/S53" evidence="6">
    <location>
        <begin position="113"/>
        <end position="197"/>
    </location>
</feature>
<comment type="similarity">
    <text evidence="1 5">Belongs to the peptidase S8 family.</text>
</comment>
<accession>A0A9W8AVH1</accession>
<dbReference type="InterPro" id="IPR000209">
    <property type="entry name" value="Peptidase_S8/S53_dom"/>
</dbReference>
<dbReference type="PRINTS" id="PR00723">
    <property type="entry name" value="SUBTILISIN"/>
</dbReference>